<dbReference type="EMBL" id="PUHY01000010">
    <property type="protein sequence ID" value="PQO34097.1"/>
    <property type="molecule type" value="Genomic_DNA"/>
</dbReference>
<keyword evidence="4 5" id="KW-0472">Membrane</keyword>
<evidence type="ECO:0000256" key="5">
    <source>
        <dbReference type="SAM" id="Phobius"/>
    </source>
</evidence>
<protein>
    <recommendedName>
        <fullName evidence="8">TQO small subunit DoxD domain-containing protein</fullName>
    </recommendedName>
</protein>
<feature type="transmembrane region" description="Helical" evidence="5">
    <location>
        <begin position="215"/>
        <end position="234"/>
    </location>
</feature>
<accession>A0A2S8FPI9</accession>
<comment type="caution">
    <text evidence="6">The sequence shown here is derived from an EMBL/GenBank/DDBJ whole genome shotgun (WGS) entry which is preliminary data.</text>
</comment>
<proteinExistence type="predicted"/>
<dbReference type="InterPro" id="IPR032808">
    <property type="entry name" value="DoxX"/>
</dbReference>
<sequence length="280" mass="31677">MLVALRLATGWHFFMEGSKKFHSGDFSSAGFLRNAKGPLADNFRNMVFDIYGTQRLNKQFIAERAAGYRDMATRTFGADLEPKFQKQLQNYIARINYYFDDNNEDIEEYFNELQSFEAKRNNPSLRGVAHHEDRLVEKDKELYGKLNKWTKDIALYEADYIDDLNRIGQSATESKYKVWQVNPNQGRIDVAVAWILTVSGLLLIVGLFTRLAALAVAGFLLQVFLAQWPLAYGADTAVSYYQSVEIISLLLIAAIGAGKFAGLDFILWNSFAKCCGRGTS</sequence>
<evidence type="ECO:0000313" key="7">
    <source>
        <dbReference type="Proteomes" id="UP000238322"/>
    </source>
</evidence>
<evidence type="ECO:0000256" key="2">
    <source>
        <dbReference type="ARBA" id="ARBA00022692"/>
    </source>
</evidence>
<evidence type="ECO:0000256" key="3">
    <source>
        <dbReference type="ARBA" id="ARBA00022989"/>
    </source>
</evidence>
<dbReference type="Pfam" id="PF07681">
    <property type="entry name" value="DoxX"/>
    <property type="match status" value="1"/>
</dbReference>
<evidence type="ECO:0000256" key="1">
    <source>
        <dbReference type="ARBA" id="ARBA00004141"/>
    </source>
</evidence>
<keyword evidence="3 5" id="KW-1133">Transmembrane helix</keyword>
<evidence type="ECO:0008006" key="8">
    <source>
        <dbReference type="Google" id="ProtNLM"/>
    </source>
</evidence>
<evidence type="ECO:0000256" key="4">
    <source>
        <dbReference type="ARBA" id="ARBA00023136"/>
    </source>
</evidence>
<dbReference type="Proteomes" id="UP000238322">
    <property type="component" value="Unassembled WGS sequence"/>
</dbReference>
<evidence type="ECO:0000313" key="6">
    <source>
        <dbReference type="EMBL" id="PQO34097.1"/>
    </source>
</evidence>
<gene>
    <name evidence="6" type="ORF">C5Y83_11160</name>
</gene>
<dbReference type="AlphaFoldDB" id="A0A2S8FPI9"/>
<organism evidence="6 7">
    <name type="scientific">Blastopirellula marina</name>
    <dbReference type="NCBI Taxonomy" id="124"/>
    <lineage>
        <taxon>Bacteria</taxon>
        <taxon>Pseudomonadati</taxon>
        <taxon>Planctomycetota</taxon>
        <taxon>Planctomycetia</taxon>
        <taxon>Pirellulales</taxon>
        <taxon>Pirellulaceae</taxon>
        <taxon>Blastopirellula</taxon>
    </lineage>
</organism>
<feature type="transmembrane region" description="Helical" evidence="5">
    <location>
        <begin position="190"/>
        <end position="208"/>
    </location>
</feature>
<reference evidence="6 7" key="1">
    <citation type="submission" date="2018-02" db="EMBL/GenBank/DDBJ databases">
        <title>Comparative genomes isolates from brazilian mangrove.</title>
        <authorList>
            <person name="Araujo J.E."/>
            <person name="Taketani R.G."/>
            <person name="Silva M.C.P."/>
            <person name="Loureco M.V."/>
            <person name="Andreote F.D."/>
        </authorList>
    </citation>
    <scope>NUCLEOTIDE SEQUENCE [LARGE SCALE GENOMIC DNA]</scope>
    <source>
        <strain evidence="6 7">Hex-1 MGV</strain>
    </source>
</reference>
<name>A0A2S8FPI9_9BACT</name>
<keyword evidence="2 5" id="KW-0812">Transmembrane</keyword>
<feature type="transmembrane region" description="Helical" evidence="5">
    <location>
        <begin position="246"/>
        <end position="267"/>
    </location>
</feature>
<comment type="subcellular location">
    <subcellularLocation>
        <location evidence="1">Membrane</location>
        <topology evidence="1">Multi-pass membrane protein</topology>
    </subcellularLocation>
</comment>